<feature type="compositionally biased region" description="Low complexity" evidence="1">
    <location>
        <begin position="1"/>
        <end position="38"/>
    </location>
</feature>
<proteinExistence type="predicted"/>
<dbReference type="EMBL" id="JEMX01000169">
    <property type="protein sequence ID" value="EXI74946.1"/>
    <property type="molecule type" value="Genomic_DNA"/>
</dbReference>
<dbReference type="Proteomes" id="UP000021816">
    <property type="component" value="Unassembled WGS sequence"/>
</dbReference>
<accession>A0A011NI80</accession>
<reference evidence="2 3" key="1">
    <citation type="submission" date="2014-02" db="EMBL/GenBank/DDBJ databases">
        <title>Expanding our view of genomic diversity in Candidatus Accumulibacter clades.</title>
        <authorList>
            <person name="Skennerton C.T."/>
            <person name="Barr J.J."/>
            <person name="Slater F.R."/>
            <person name="Bond P.L."/>
            <person name="Tyson G.W."/>
        </authorList>
    </citation>
    <scope>NUCLEOTIDE SEQUENCE [LARGE SCALE GENOMIC DNA]</scope>
    <source>
        <strain evidence="3">BA-92</strain>
    </source>
</reference>
<feature type="region of interest" description="Disordered" evidence="1">
    <location>
        <begin position="1"/>
        <end position="59"/>
    </location>
</feature>
<sequence length="59" mass="6213">MISMSAQSASGISSTSEAISESVRMRLSGSNSSDSSSMRSKRKVMALESALHCATNKSR</sequence>
<comment type="caution">
    <text evidence="2">The sequence shown here is derived from an EMBL/GenBank/DDBJ whole genome shotgun (WGS) entry which is preliminary data.</text>
</comment>
<evidence type="ECO:0000313" key="2">
    <source>
        <dbReference type="EMBL" id="EXI74946.1"/>
    </source>
</evidence>
<protein>
    <submittedName>
        <fullName evidence="2">Uncharacterized protein</fullName>
    </submittedName>
</protein>
<organism evidence="2 3">
    <name type="scientific">Candidatus Accumulibacter appositus</name>
    <dbReference type="NCBI Taxonomy" id="1454003"/>
    <lineage>
        <taxon>Bacteria</taxon>
        <taxon>Pseudomonadati</taxon>
        <taxon>Pseudomonadota</taxon>
        <taxon>Betaproteobacteria</taxon>
        <taxon>Candidatus Accumulibacter</taxon>
    </lineage>
</organism>
<dbReference type="STRING" id="1454003.AW10_04223"/>
<name>A0A011NI80_9PROT</name>
<evidence type="ECO:0000313" key="3">
    <source>
        <dbReference type="Proteomes" id="UP000021816"/>
    </source>
</evidence>
<evidence type="ECO:0000256" key="1">
    <source>
        <dbReference type="SAM" id="MobiDB-lite"/>
    </source>
</evidence>
<dbReference type="AlphaFoldDB" id="A0A011NI80"/>
<gene>
    <name evidence="2" type="ORF">AW10_04223</name>
</gene>